<evidence type="ECO:0000313" key="1">
    <source>
        <dbReference type="EMBL" id="TRM62758.1"/>
    </source>
</evidence>
<proteinExistence type="predicted"/>
<dbReference type="AlphaFoldDB" id="A0A550CD72"/>
<sequence length="275" mass="29973">MNAVVAECKQLEVVEVPSMDRKTVAILAASPCIRSLTLKGSRRSPCIDGDLLAQTTEAGFPALRCLRLSFCSVDDCVWMAKMMLRSPIETLDMSGCPSPTTSWQELFQQLQSAIARSSHVRLRFSDALMAGQVATTSIKAADLEPLFYFENVTSLLISFVKDLRPDNALLKKIADKWGHSLRILGFKPYDGVNLQRSKLTLDSLVLLAKSCPKLKSIHLSINAHNTSGVSIDGVRNKANLCPPCSLPPTSSQSRMIMGHGISINGCSDDSSSEEE</sequence>
<dbReference type="SUPFAM" id="SSF52047">
    <property type="entry name" value="RNI-like"/>
    <property type="match status" value="1"/>
</dbReference>
<evidence type="ECO:0000313" key="2">
    <source>
        <dbReference type="Proteomes" id="UP000320762"/>
    </source>
</evidence>
<reference evidence="1 2" key="1">
    <citation type="journal article" date="2019" name="New Phytol.">
        <title>Comparative genomics reveals unique wood-decay strategies and fruiting body development in the Schizophyllaceae.</title>
        <authorList>
            <person name="Almasi E."/>
            <person name="Sahu N."/>
            <person name="Krizsan K."/>
            <person name="Balint B."/>
            <person name="Kovacs G.M."/>
            <person name="Kiss B."/>
            <person name="Cseklye J."/>
            <person name="Drula E."/>
            <person name="Henrissat B."/>
            <person name="Nagy I."/>
            <person name="Chovatia M."/>
            <person name="Adam C."/>
            <person name="LaButti K."/>
            <person name="Lipzen A."/>
            <person name="Riley R."/>
            <person name="Grigoriev I.V."/>
            <person name="Nagy L.G."/>
        </authorList>
    </citation>
    <scope>NUCLEOTIDE SEQUENCE [LARGE SCALE GENOMIC DNA]</scope>
    <source>
        <strain evidence="1 2">NL-1724</strain>
    </source>
</reference>
<dbReference type="EMBL" id="VDMD01000012">
    <property type="protein sequence ID" value="TRM62758.1"/>
    <property type="molecule type" value="Genomic_DNA"/>
</dbReference>
<evidence type="ECO:0008006" key="3">
    <source>
        <dbReference type="Google" id="ProtNLM"/>
    </source>
</evidence>
<accession>A0A550CD72</accession>
<dbReference type="Proteomes" id="UP000320762">
    <property type="component" value="Unassembled WGS sequence"/>
</dbReference>
<name>A0A550CD72_9AGAR</name>
<protein>
    <recommendedName>
        <fullName evidence="3">F-box domain-containing protein</fullName>
    </recommendedName>
</protein>
<comment type="caution">
    <text evidence="1">The sequence shown here is derived from an EMBL/GenBank/DDBJ whole genome shotgun (WGS) entry which is preliminary data.</text>
</comment>
<gene>
    <name evidence="1" type="ORF">BD626DRAFT_54028</name>
</gene>
<organism evidence="1 2">
    <name type="scientific">Schizophyllum amplum</name>
    <dbReference type="NCBI Taxonomy" id="97359"/>
    <lineage>
        <taxon>Eukaryota</taxon>
        <taxon>Fungi</taxon>
        <taxon>Dikarya</taxon>
        <taxon>Basidiomycota</taxon>
        <taxon>Agaricomycotina</taxon>
        <taxon>Agaricomycetes</taxon>
        <taxon>Agaricomycetidae</taxon>
        <taxon>Agaricales</taxon>
        <taxon>Schizophyllaceae</taxon>
        <taxon>Schizophyllum</taxon>
    </lineage>
</organism>
<dbReference type="InterPro" id="IPR032675">
    <property type="entry name" value="LRR_dom_sf"/>
</dbReference>
<dbReference type="Gene3D" id="3.80.10.10">
    <property type="entry name" value="Ribonuclease Inhibitor"/>
    <property type="match status" value="1"/>
</dbReference>
<keyword evidence="2" id="KW-1185">Reference proteome</keyword>